<evidence type="ECO:0000256" key="3">
    <source>
        <dbReference type="ARBA" id="ARBA00022643"/>
    </source>
</evidence>
<dbReference type="InterPro" id="IPR035587">
    <property type="entry name" value="DUS-like_FMN-bd"/>
</dbReference>
<dbReference type="Proteomes" id="UP000694888">
    <property type="component" value="Unplaced"/>
</dbReference>
<organism evidence="9 10">
    <name type="scientific">Aplysia californica</name>
    <name type="common">California sea hare</name>
    <dbReference type="NCBI Taxonomy" id="6500"/>
    <lineage>
        <taxon>Eukaryota</taxon>
        <taxon>Metazoa</taxon>
        <taxon>Spiralia</taxon>
        <taxon>Lophotrochozoa</taxon>
        <taxon>Mollusca</taxon>
        <taxon>Gastropoda</taxon>
        <taxon>Heterobranchia</taxon>
        <taxon>Euthyneura</taxon>
        <taxon>Tectipleura</taxon>
        <taxon>Aplysiida</taxon>
        <taxon>Aplysioidea</taxon>
        <taxon>Aplysiidae</taxon>
        <taxon>Aplysia</taxon>
    </lineage>
</organism>
<gene>
    <name evidence="10" type="primary">LOC101858954</name>
</gene>
<dbReference type="Pfam" id="PF00035">
    <property type="entry name" value="dsrm"/>
    <property type="match status" value="1"/>
</dbReference>
<dbReference type="InterPro" id="IPR044463">
    <property type="entry name" value="DUS2_DSRM"/>
</dbReference>
<dbReference type="RefSeq" id="XP_005103788.2">
    <property type="nucleotide sequence ID" value="XM_005103731.3"/>
</dbReference>
<evidence type="ECO:0000256" key="7">
    <source>
        <dbReference type="SAM" id="MobiDB-lite"/>
    </source>
</evidence>
<dbReference type="SUPFAM" id="SSF54768">
    <property type="entry name" value="dsRNA-binding domain-like"/>
    <property type="match status" value="1"/>
</dbReference>
<evidence type="ECO:0000256" key="1">
    <source>
        <dbReference type="ARBA" id="ARBA00001917"/>
    </source>
</evidence>
<dbReference type="CDD" id="cd02801">
    <property type="entry name" value="DUS_like_FMN"/>
    <property type="match status" value="1"/>
</dbReference>
<dbReference type="PANTHER" id="PTHR45936:SF1">
    <property type="entry name" value="TRNA-DIHYDROURIDINE(20) SYNTHASE [NAD(P)+]-LIKE"/>
    <property type="match status" value="1"/>
</dbReference>
<dbReference type="GeneID" id="101858954"/>
<keyword evidence="5" id="KW-0560">Oxidoreductase</keyword>
<feature type="region of interest" description="Disordered" evidence="7">
    <location>
        <begin position="512"/>
        <end position="550"/>
    </location>
</feature>
<dbReference type="Pfam" id="PF01207">
    <property type="entry name" value="Dus"/>
    <property type="match status" value="1"/>
</dbReference>
<dbReference type="SUPFAM" id="SSF51395">
    <property type="entry name" value="FMN-linked oxidoreductases"/>
    <property type="match status" value="1"/>
</dbReference>
<keyword evidence="4" id="KW-0819">tRNA processing</keyword>
<dbReference type="Gene3D" id="3.20.20.70">
    <property type="entry name" value="Aldolase class I"/>
    <property type="match status" value="1"/>
</dbReference>
<dbReference type="InterPro" id="IPR014720">
    <property type="entry name" value="dsRBD_dom"/>
</dbReference>
<dbReference type="PROSITE" id="PS50137">
    <property type="entry name" value="DS_RBD"/>
    <property type="match status" value="1"/>
</dbReference>
<dbReference type="PANTHER" id="PTHR45936">
    <property type="entry name" value="TRNA-DIHYDROURIDINE(20) SYNTHASE [NAD(P)+]-LIKE"/>
    <property type="match status" value="1"/>
</dbReference>
<feature type="domain" description="DRBM" evidence="8">
    <location>
        <begin position="421"/>
        <end position="488"/>
    </location>
</feature>
<sequence>MAGSGSRLQTADCSKLPHTSTRYININNITTCCKSREIFRCLWHISKLKMSVRDEAMYTGKVMLAPMVRVCTLPMRLLALDYGADLVYCEEIVDRKILMCQKYDNELLGTTDFILSDGTVVFRTAPREKEKLIFQIGTCDAKRALAAAKKIQDFVAGVDINMGCPKEFSVKGGMGAALITQPEKVREILTLLVKELSVPVTCKIRCLPSLEKTLELVKIIESTGVSAVGVHGRTKDERSRNPNRDEFIQAVAKAVKIPVIANGGSMDIKTLADMERFRERTGACSVMVARAAEWNCSVFRKQGPLSFLDVIKSYLRYAFQYDNNEMNTKYCVLQIIHDKMTELSEADKCLAAKSLEEFADIWDMRSEYIKILAQRKERQDELSQKHADPNHGVKRRKVEGGCVLIELPVRYDKRLYPSTMTPKQVLNDWCKKCHVRKPEYDTTERAEDRCFHSTVKVEGKLYTNPYWEKSKQLAEQGAAISCLVVLGESDGRLAEPQNESEDLRRKWRTVIAEGGGGDSEQEVGDVGGQVSVTDKGQGDMSGAVVNGSTE</sequence>
<dbReference type="PROSITE" id="PS01136">
    <property type="entry name" value="UPF0034"/>
    <property type="match status" value="1"/>
</dbReference>
<evidence type="ECO:0000313" key="9">
    <source>
        <dbReference type="Proteomes" id="UP000694888"/>
    </source>
</evidence>
<keyword evidence="3" id="KW-0288">FMN</keyword>
<evidence type="ECO:0000259" key="8">
    <source>
        <dbReference type="PROSITE" id="PS50137"/>
    </source>
</evidence>
<keyword evidence="6" id="KW-0694">RNA-binding</keyword>
<keyword evidence="9" id="KW-1185">Reference proteome</keyword>
<evidence type="ECO:0000313" key="10">
    <source>
        <dbReference type="RefSeq" id="XP_005103788.2"/>
    </source>
</evidence>
<accession>A0ABM0JXD7</accession>
<dbReference type="InterPro" id="IPR052582">
    <property type="entry name" value="tRNA-DUS-like"/>
</dbReference>
<dbReference type="InterPro" id="IPR018517">
    <property type="entry name" value="tRNA_hU_synthase_CS"/>
</dbReference>
<protein>
    <submittedName>
        <fullName evidence="10">tRNA-dihydrouridine(20) synthase [NAD(P)+]-like</fullName>
    </submittedName>
</protein>
<dbReference type="SMART" id="SM00358">
    <property type="entry name" value="DSRM"/>
    <property type="match status" value="1"/>
</dbReference>
<reference evidence="10" key="1">
    <citation type="submission" date="2025-08" db="UniProtKB">
        <authorList>
            <consortium name="RefSeq"/>
        </authorList>
    </citation>
    <scope>IDENTIFICATION</scope>
</reference>
<evidence type="ECO:0000256" key="2">
    <source>
        <dbReference type="ARBA" id="ARBA00022630"/>
    </source>
</evidence>
<evidence type="ECO:0000256" key="5">
    <source>
        <dbReference type="ARBA" id="ARBA00023002"/>
    </source>
</evidence>
<proteinExistence type="predicted"/>
<dbReference type="InterPro" id="IPR013785">
    <property type="entry name" value="Aldolase_TIM"/>
</dbReference>
<comment type="cofactor">
    <cofactor evidence="1">
        <name>FMN</name>
        <dbReference type="ChEBI" id="CHEBI:58210"/>
    </cofactor>
</comment>
<dbReference type="Gene3D" id="3.30.160.20">
    <property type="match status" value="1"/>
</dbReference>
<evidence type="ECO:0000256" key="4">
    <source>
        <dbReference type="ARBA" id="ARBA00022694"/>
    </source>
</evidence>
<evidence type="ECO:0000256" key="6">
    <source>
        <dbReference type="PROSITE-ProRule" id="PRU00266"/>
    </source>
</evidence>
<keyword evidence="2" id="KW-0285">Flavoprotein</keyword>
<dbReference type="CDD" id="cd19871">
    <property type="entry name" value="DSRM_DUS2L"/>
    <property type="match status" value="1"/>
</dbReference>
<name>A0ABM0JXD7_APLCA</name>